<dbReference type="Gene3D" id="3.60.40.10">
    <property type="entry name" value="PPM-type phosphatase domain"/>
    <property type="match status" value="1"/>
</dbReference>
<dbReference type="Proteomes" id="UP001589814">
    <property type="component" value="Unassembled WGS sequence"/>
</dbReference>
<protein>
    <submittedName>
        <fullName evidence="3">PP2C family protein-serine/threonine phosphatase</fullName>
        <ecNumber evidence="3">3.1.3.16</ecNumber>
    </submittedName>
</protein>
<dbReference type="Pfam" id="PF07228">
    <property type="entry name" value="SpoIIE"/>
    <property type="match status" value="1"/>
</dbReference>
<gene>
    <name evidence="3" type="ORF">ACFFHW_17175</name>
</gene>
<evidence type="ECO:0000313" key="3">
    <source>
        <dbReference type="EMBL" id="MFC0269697.1"/>
    </source>
</evidence>
<dbReference type="EMBL" id="JBHLVX010000065">
    <property type="protein sequence ID" value="MFC0269697.1"/>
    <property type="molecule type" value="Genomic_DNA"/>
</dbReference>
<dbReference type="InterPro" id="IPR001932">
    <property type="entry name" value="PPM-type_phosphatase-like_dom"/>
</dbReference>
<feature type="domain" description="PPM-type phosphatase" evidence="2">
    <location>
        <begin position="165"/>
        <end position="377"/>
    </location>
</feature>
<dbReference type="PANTHER" id="PTHR43156:SF2">
    <property type="entry name" value="STAGE II SPORULATION PROTEIN E"/>
    <property type="match status" value="1"/>
</dbReference>
<dbReference type="EC" id="3.1.3.16" evidence="3"/>
<dbReference type="InterPro" id="IPR052016">
    <property type="entry name" value="Bact_Sigma-Reg"/>
</dbReference>
<name>A0ABV6G9Q2_9GAMM</name>
<dbReference type="RefSeq" id="WP_019953131.1">
    <property type="nucleotide sequence ID" value="NZ_JBHLVX010000065.1"/>
</dbReference>
<dbReference type="InterPro" id="IPR011006">
    <property type="entry name" value="CheY-like_superfamily"/>
</dbReference>
<organism evidence="3 4">
    <name type="scientific">Kushneria aurantia</name>
    <dbReference type="NCBI Taxonomy" id="504092"/>
    <lineage>
        <taxon>Bacteria</taxon>
        <taxon>Pseudomonadati</taxon>
        <taxon>Pseudomonadota</taxon>
        <taxon>Gammaproteobacteria</taxon>
        <taxon>Oceanospirillales</taxon>
        <taxon>Halomonadaceae</taxon>
        <taxon>Kushneria</taxon>
    </lineage>
</organism>
<accession>A0ABV6G9Q2</accession>
<evidence type="ECO:0000259" key="2">
    <source>
        <dbReference type="SMART" id="SM00331"/>
    </source>
</evidence>
<dbReference type="InterPro" id="IPR036457">
    <property type="entry name" value="PPM-type-like_dom_sf"/>
</dbReference>
<keyword evidence="1 3" id="KW-0378">Hydrolase</keyword>
<dbReference type="SUPFAM" id="SSF81606">
    <property type="entry name" value="PP2C-like"/>
    <property type="match status" value="1"/>
</dbReference>
<proteinExistence type="predicted"/>
<dbReference type="GO" id="GO:0004722">
    <property type="term" value="F:protein serine/threonine phosphatase activity"/>
    <property type="evidence" value="ECO:0007669"/>
    <property type="project" value="UniProtKB-EC"/>
</dbReference>
<evidence type="ECO:0000313" key="4">
    <source>
        <dbReference type="Proteomes" id="UP001589814"/>
    </source>
</evidence>
<sequence>MPGASHVRVALVDLPGERRAALARLLEADGRIRVVALADPMALPAGLDGLIVHAEAIDAAQWPQLAVTLPTVAISQPGRHDDLLPAVEAGVLSHVVDPLANVELLSKLLRRIIDDRFQQQMTVRDRDRLEVLNEQLQSHLTTLRTDLQAGGQIQRRLQPQPERELNGITGDYWMAPSLYLSGDFLDYQAYGERYVLFCFADVAGHGASSAFVTVLLKALFQRWLSRWNARLPENLPARWLARLNRELLDTGVGKHAAIVVGIIDVERRILYYSLGAQMPMPILADDDGVRLLEGEGPPVGLFPDIEYPAWQCALPERFRLWLCSDGVFDCLPGADMEARLAVLREHIGASSSISELKASLALSDALPDDLTFLTLSGFNMPGDRDNG</sequence>
<dbReference type="SUPFAM" id="SSF52172">
    <property type="entry name" value="CheY-like"/>
    <property type="match status" value="1"/>
</dbReference>
<dbReference type="PANTHER" id="PTHR43156">
    <property type="entry name" value="STAGE II SPORULATION PROTEIN E-RELATED"/>
    <property type="match status" value="1"/>
</dbReference>
<comment type="caution">
    <text evidence="3">The sequence shown here is derived from an EMBL/GenBank/DDBJ whole genome shotgun (WGS) entry which is preliminary data.</text>
</comment>
<dbReference type="SMART" id="SM00331">
    <property type="entry name" value="PP2C_SIG"/>
    <property type="match status" value="1"/>
</dbReference>
<evidence type="ECO:0000256" key="1">
    <source>
        <dbReference type="ARBA" id="ARBA00022801"/>
    </source>
</evidence>
<reference evidence="3 4" key="1">
    <citation type="submission" date="2024-09" db="EMBL/GenBank/DDBJ databases">
        <authorList>
            <person name="Sun Q."/>
            <person name="Mori K."/>
        </authorList>
    </citation>
    <scope>NUCLEOTIDE SEQUENCE [LARGE SCALE GENOMIC DNA]</scope>
    <source>
        <strain evidence="3 4">CCM 7415</strain>
    </source>
</reference>
<keyword evidence="4" id="KW-1185">Reference proteome</keyword>